<accession>A0ACC3ZKX7</accession>
<reference evidence="1 2" key="1">
    <citation type="journal article" date="2020" name="Phytopathology">
        <title>Genome Sequence Resources of Colletotrichum truncatum, C. plurivorum, C. musicola, and C. sojae: Four Species Pathogenic to Soybean (Glycine max).</title>
        <authorList>
            <person name="Rogerio F."/>
            <person name="Boufleur T.R."/>
            <person name="Ciampi-Guillardi M."/>
            <person name="Sukno S.A."/>
            <person name="Thon M.R."/>
            <person name="Massola Junior N.S."/>
            <person name="Baroncelli R."/>
        </authorList>
    </citation>
    <scope>NUCLEOTIDE SEQUENCE [LARGE SCALE GENOMIC DNA]</scope>
    <source>
        <strain evidence="1 2">CMES1059</strain>
    </source>
</reference>
<comment type="caution">
    <text evidence="1">The sequence shown here is derived from an EMBL/GenBank/DDBJ whole genome shotgun (WGS) entry which is preliminary data.</text>
</comment>
<sequence length="167" mass="18352">MASRVIFDPLVALRAAPLVSSTCTLLFAWDQNLFLGMLNAPNTRKKSTPVLQSYFQTFFPRGLTMVLGFIAVSATTAVANLRLNPNLLRAKGTFWWYAAGASLSLGHLVYVPFVAPKLQALMEAKEDTDLNDTLDSWLSLNWQRLLTTDLGAWIAFGIAVTGTLRTA</sequence>
<organism evidence="1 2">
    <name type="scientific">Colletotrichum truncatum</name>
    <name type="common">Anthracnose fungus</name>
    <name type="synonym">Colletotrichum capsici</name>
    <dbReference type="NCBI Taxonomy" id="5467"/>
    <lineage>
        <taxon>Eukaryota</taxon>
        <taxon>Fungi</taxon>
        <taxon>Dikarya</taxon>
        <taxon>Ascomycota</taxon>
        <taxon>Pezizomycotina</taxon>
        <taxon>Sordariomycetes</taxon>
        <taxon>Hypocreomycetidae</taxon>
        <taxon>Glomerellales</taxon>
        <taxon>Glomerellaceae</taxon>
        <taxon>Colletotrichum</taxon>
        <taxon>Colletotrichum truncatum species complex</taxon>
    </lineage>
</organism>
<protein>
    <submittedName>
        <fullName evidence="1">Integral membrane protein</fullName>
    </submittedName>
</protein>
<dbReference type="EMBL" id="VUJX02000001">
    <property type="protein sequence ID" value="KAL0944801.1"/>
    <property type="molecule type" value="Genomic_DNA"/>
</dbReference>
<name>A0ACC3ZKX7_COLTU</name>
<keyword evidence="2" id="KW-1185">Reference proteome</keyword>
<dbReference type="Proteomes" id="UP000805649">
    <property type="component" value="Unassembled WGS sequence"/>
</dbReference>
<evidence type="ECO:0000313" key="2">
    <source>
        <dbReference type="Proteomes" id="UP000805649"/>
    </source>
</evidence>
<evidence type="ECO:0000313" key="1">
    <source>
        <dbReference type="EMBL" id="KAL0944801.1"/>
    </source>
</evidence>
<proteinExistence type="predicted"/>
<gene>
    <name evidence="1" type="ORF">CTRU02_202688</name>
</gene>